<dbReference type="AlphaFoldDB" id="A0ABD2BKI1"/>
<gene>
    <name evidence="2" type="ORF">V1477_014254</name>
</gene>
<evidence type="ECO:0000313" key="2">
    <source>
        <dbReference type="EMBL" id="KAL2733286.1"/>
    </source>
</evidence>
<name>A0ABD2BKI1_VESMC</name>
<keyword evidence="1" id="KW-0812">Transmembrane</keyword>
<evidence type="ECO:0000256" key="1">
    <source>
        <dbReference type="SAM" id="Phobius"/>
    </source>
</evidence>
<keyword evidence="3" id="KW-1185">Reference proteome</keyword>
<keyword evidence="1" id="KW-1133">Transmembrane helix</keyword>
<dbReference type="EMBL" id="JAYRBN010000074">
    <property type="protein sequence ID" value="KAL2733286.1"/>
    <property type="molecule type" value="Genomic_DNA"/>
</dbReference>
<dbReference type="Proteomes" id="UP001607303">
    <property type="component" value="Unassembled WGS sequence"/>
</dbReference>
<protein>
    <submittedName>
        <fullName evidence="2">Uncharacterized protein</fullName>
    </submittedName>
</protein>
<reference evidence="2 3" key="1">
    <citation type="journal article" date="2024" name="Ann. Entomol. Soc. Am.">
        <title>Genomic analyses of the southern and eastern yellowjacket wasps (Hymenoptera: Vespidae) reveal evolutionary signatures of social life.</title>
        <authorList>
            <person name="Catto M.A."/>
            <person name="Caine P.B."/>
            <person name="Orr S.E."/>
            <person name="Hunt B.G."/>
            <person name="Goodisman M.A.D."/>
        </authorList>
    </citation>
    <scope>NUCLEOTIDE SEQUENCE [LARGE SCALE GENOMIC DNA]</scope>
    <source>
        <strain evidence="2">232</strain>
        <tissue evidence="2">Head and thorax</tissue>
    </source>
</reference>
<organism evidence="2 3">
    <name type="scientific">Vespula maculifrons</name>
    <name type="common">Eastern yellow jacket</name>
    <name type="synonym">Wasp</name>
    <dbReference type="NCBI Taxonomy" id="7453"/>
    <lineage>
        <taxon>Eukaryota</taxon>
        <taxon>Metazoa</taxon>
        <taxon>Ecdysozoa</taxon>
        <taxon>Arthropoda</taxon>
        <taxon>Hexapoda</taxon>
        <taxon>Insecta</taxon>
        <taxon>Pterygota</taxon>
        <taxon>Neoptera</taxon>
        <taxon>Endopterygota</taxon>
        <taxon>Hymenoptera</taxon>
        <taxon>Apocrita</taxon>
        <taxon>Aculeata</taxon>
        <taxon>Vespoidea</taxon>
        <taxon>Vespidae</taxon>
        <taxon>Vespinae</taxon>
        <taxon>Vespula</taxon>
    </lineage>
</organism>
<feature type="transmembrane region" description="Helical" evidence="1">
    <location>
        <begin position="61"/>
        <end position="80"/>
    </location>
</feature>
<accession>A0ABD2BKI1</accession>
<comment type="caution">
    <text evidence="2">The sequence shown here is derived from an EMBL/GenBank/DDBJ whole genome shotgun (WGS) entry which is preliminary data.</text>
</comment>
<sequence>MDYNHDHDLNESGLDICHYKREQLQMTLCMPYTCKTIDINQLYDVKTALKNFLEELSAKNYVILTLPTGLLIGFLFPTLIDRLLWQSILRYLLLKYKCLIKSYAMNKRNDIEEFYLDSNCSDSYSINDSDASEFLQDIYSRFAHQLLTQ</sequence>
<evidence type="ECO:0000313" key="3">
    <source>
        <dbReference type="Proteomes" id="UP001607303"/>
    </source>
</evidence>
<proteinExistence type="predicted"/>
<keyword evidence="1" id="KW-0472">Membrane</keyword>